<feature type="compositionally biased region" description="Low complexity" evidence="1">
    <location>
        <begin position="54"/>
        <end position="73"/>
    </location>
</feature>
<dbReference type="Proteomes" id="UP000270094">
    <property type="component" value="Unassembled WGS sequence"/>
</dbReference>
<organism evidence="2 3">
    <name type="scientific">Strongylus vulgaris</name>
    <name type="common">Blood worm</name>
    <dbReference type="NCBI Taxonomy" id="40348"/>
    <lineage>
        <taxon>Eukaryota</taxon>
        <taxon>Metazoa</taxon>
        <taxon>Ecdysozoa</taxon>
        <taxon>Nematoda</taxon>
        <taxon>Chromadorea</taxon>
        <taxon>Rhabditida</taxon>
        <taxon>Rhabditina</taxon>
        <taxon>Rhabditomorpha</taxon>
        <taxon>Strongyloidea</taxon>
        <taxon>Strongylidae</taxon>
        <taxon>Strongylus</taxon>
    </lineage>
</organism>
<dbReference type="EMBL" id="UYYB01124662">
    <property type="protein sequence ID" value="VDM83689.1"/>
    <property type="molecule type" value="Genomic_DNA"/>
</dbReference>
<protein>
    <submittedName>
        <fullName evidence="2">Uncharacterized protein</fullName>
    </submittedName>
</protein>
<feature type="compositionally biased region" description="Low complexity" evidence="1">
    <location>
        <begin position="112"/>
        <end position="135"/>
    </location>
</feature>
<feature type="compositionally biased region" description="Basic and acidic residues" evidence="1">
    <location>
        <begin position="9"/>
        <end position="23"/>
    </location>
</feature>
<dbReference type="AlphaFoldDB" id="A0A3P7JUM2"/>
<feature type="compositionally biased region" description="Basic and acidic residues" evidence="1">
    <location>
        <begin position="74"/>
        <end position="91"/>
    </location>
</feature>
<evidence type="ECO:0000313" key="2">
    <source>
        <dbReference type="EMBL" id="VDM83689.1"/>
    </source>
</evidence>
<evidence type="ECO:0000313" key="3">
    <source>
        <dbReference type="Proteomes" id="UP000270094"/>
    </source>
</evidence>
<sequence>MIISLPQNGRKDIDETEQKKSEVMRQFTRQLQERNEMDQAETAASATPTPPSTKPNSVSPEPPVEATSSSASAEEQKPLEKESTPEVREDSQQESTPEMKPPESQPAPDEPAPAVESVAEPVAEVAEPVVEPLSSAEEEEEADRPSSAATPEIPIETEEAGTGSEA</sequence>
<reference evidence="2 3" key="1">
    <citation type="submission" date="2018-11" db="EMBL/GenBank/DDBJ databases">
        <authorList>
            <consortium name="Pathogen Informatics"/>
        </authorList>
    </citation>
    <scope>NUCLEOTIDE SEQUENCE [LARGE SCALE GENOMIC DNA]</scope>
</reference>
<accession>A0A3P7JUM2</accession>
<dbReference type="OrthoDB" id="5877863at2759"/>
<gene>
    <name evidence="2" type="ORF">SVUK_LOCUS18687</name>
</gene>
<feature type="region of interest" description="Disordered" evidence="1">
    <location>
        <begin position="1"/>
        <end position="166"/>
    </location>
</feature>
<name>A0A3P7JUM2_STRVU</name>
<proteinExistence type="predicted"/>
<evidence type="ECO:0000256" key="1">
    <source>
        <dbReference type="SAM" id="MobiDB-lite"/>
    </source>
</evidence>
<keyword evidence="3" id="KW-1185">Reference proteome</keyword>